<dbReference type="Proteomes" id="UP000277570">
    <property type="component" value="Unassembled WGS sequence"/>
</dbReference>
<keyword evidence="2" id="KW-1185">Reference proteome</keyword>
<protein>
    <submittedName>
        <fullName evidence="1">Minor capsid</fullName>
    </submittedName>
</protein>
<comment type="caution">
    <text evidence="1">The sequence shown here is derived from an EMBL/GenBank/DDBJ whole genome shotgun (WGS) entry which is preliminary data.</text>
</comment>
<gene>
    <name evidence="1" type="ORF">NCTC10913_04951</name>
</gene>
<sequence length="119" mass="13353">MSDVIKIQMNSAQQILLKRYLNKDGAAQVKFTRECAKIFNNYVPFKTGRLKEIDVKVETARIIYSAPYAKKQYNTNEGNGLQGVNNGGLRGKQWDKRSWSSHGDGVVQTIAEFVGGRAK</sequence>
<evidence type="ECO:0000313" key="2">
    <source>
        <dbReference type="Proteomes" id="UP000277570"/>
    </source>
</evidence>
<dbReference type="InterPro" id="IPR021080">
    <property type="entry name" value="Minor_capsid_protein"/>
</dbReference>
<proteinExistence type="predicted"/>
<accession>A0ABY6T0V7</accession>
<dbReference type="RefSeq" id="WP_125150257.1">
    <property type="nucleotide sequence ID" value="NZ_UYIN01000024.1"/>
</dbReference>
<name>A0ABY6T0V7_9CLOT</name>
<reference evidence="1 2" key="1">
    <citation type="submission" date="2018-11" db="EMBL/GenBank/DDBJ databases">
        <authorList>
            <consortium name="Pathogen Informatics"/>
        </authorList>
    </citation>
    <scope>NUCLEOTIDE SEQUENCE [LARGE SCALE GENOMIC DNA]</scope>
    <source>
        <strain evidence="1 2">NCTC10913</strain>
    </source>
</reference>
<dbReference type="EMBL" id="UYIN01000024">
    <property type="protein sequence ID" value="VDG74707.1"/>
    <property type="molecule type" value="Genomic_DNA"/>
</dbReference>
<evidence type="ECO:0000313" key="1">
    <source>
        <dbReference type="EMBL" id="VDG74707.1"/>
    </source>
</evidence>
<dbReference type="Pfam" id="PF11114">
    <property type="entry name" value="Minor_capsid_2"/>
    <property type="match status" value="1"/>
</dbReference>
<organism evidence="1 2">
    <name type="scientific">Clostridium carnis</name>
    <dbReference type="NCBI Taxonomy" id="1530"/>
    <lineage>
        <taxon>Bacteria</taxon>
        <taxon>Bacillati</taxon>
        <taxon>Bacillota</taxon>
        <taxon>Clostridia</taxon>
        <taxon>Eubacteriales</taxon>
        <taxon>Clostridiaceae</taxon>
        <taxon>Clostridium</taxon>
    </lineage>
</organism>